<keyword evidence="4" id="KW-1185">Reference proteome</keyword>
<dbReference type="RefSeq" id="WP_182532828.1">
    <property type="nucleotide sequence ID" value="NZ_JACGXL010000008.1"/>
</dbReference>
<dbReference type="InterPro" id="IPR025566">
    <property type="entry name" value="DUF4331"/>
</dbReference>
<dbReference type="Pfam" id="PF14224">
    <property type="entry name" value="DUF4331"/>
    <property type="match status" value="1"/>
</dbReference>
<dbReference type="EMBL" id="JACGXL010000008">
    <property type="protein sequence ID" value="MBA8889791.1"/>
    <property type="molecule type" value="Genomic_DNA"/>
</dbReference>
<evidence type="ECO:0000256" key="1">
    <source>
        <dbReference type="SAM" id="MobiDB-lite"/>
    </source>
</evidence>
<sequence>MNPIRFRTSLAAGLAAALAALAASPEGAIASSHREAPAITQYPKVDGTDLYVFRSYEPGRSAFVTIIANYVPLQDAYGGPNYFTMDPDALYEIHIDNNGDAKEDLTYQFKFAYDLKDIQLNIGGRSVGIPLRNAGQVTADNSDARNDAETYTVNLIRGARRQPPDVAGAVSNADGGGTAFAKPIDNIGTKSLPDYVAYAKRHVYAVNVPGCSTPGRMFVGQRREGFGVNLGEIFDLVNIPTARVVGSRSGSTNATAGKNITSLALELPIACVTGAGEPVIGVWTTASLPRTRLVGNEPLRRIVVDRNFVQVSRLGMPLVNEIVIGLKDKDAFNASEPKDDAQFLTYVTNPTLPALLEVLFGADGVMAPSVFPRADLVAAFLTGVPNVNQPHNGAPSEMIRLNTALPVTPKGSQNSLGAAACFVDGVLTLTNPGCDPAGFPNGRRPGDDVVDIELRVAMGVLLPPGAGKPPSANLPYTDGVLVEDSQFDATFPYLTTPLPGSPNGSNGLPANPPAP</sequence>
<accession>A0A839FCE2</accession>
<protein>
    <recommendedName>
        <fullName evidence="5">DUF4331 domain-containing protein</fullName>
    </recommendedName>
</protein>
<dbReference type="Proteomes" id="UP000550401">
    <property type="component" value="Unassembled WGS sequence"/>
</dbReference>
<comment type="caution">
    <text evidence="3">The sequence shown here is derived from an EMBL/GenBank/DDBJ whole genome shotgun (WGS) entry which is preliminary data.</text>
</comment>
<name>A0A839FCE2_9GAMM</name>
<gene>
    <name evidence="3" type="ORF">FHW12_004038</name>
</gene>
<organism evidence="3 4">
    <name type="scientific">Dokdonella fugitiva</name>
    <dbReference type="NCBI Taxonomy" id="328517"/>
    <lineage>
        <taxon>Bacteria</taxon>
        <taxon>Pseudomonadati</taxon>
        <taxon>Pseudomonadota</taxon>
        <taxon>Gammaproteobacteria</taxon>
        <taxon>Lysobacterales</taxon>
        <taxon>Rhodanobacteraceae</taxon>
        <taxon>Dokdonella</taxon>
    </lineage>
</organism>
<evidence type="ECO:0000313" key="4">
    <source>
        <dbReference type="Proteomes" id="UP000550401"/>
    </source>
</evidence>
<evidence type="ECO:0000256" key="2">
    <source>
        <dbReference type="SAM" id="SignalP"/>
    </source>
</evidence>
<feature type="chain" id="PRO_5032723948" description="DUF4331 domain-containing protein" evidence="2">
    <location>
        <begin position="23"/>
        <end position="515"/>
    </location>
</feature>
<proteinExistence type="predicted"/>
<reference evidence="3 4" key="1">
    <citation type="submission" date="2020-07" db="EMBL/GenBank/DDBJ databases">
        <title>Genomic Encyclopedia of Type Strains, Phase IV (KMG-V): Genome sequencing to study the core and pangenomes of soil and plant-associated prokaryotes.</title>
        <authorList>
            <person name="Whitman W."/>
        </authorList>
    </citation>
    <scope>NUCLEOTIDE SEQUENCE [LARGE SCALE GENOMIC DNA]</scope>
    <source>
        <strain evidence="3 4">RH2WT43</strain>
    </source>
</reference>
<keyword evidence="2" id="KW-0732">Signal</keyword>
<dbReference type="AlphaFoldDB" id="A0A839FCE2"/>
<evidence type="ECO:0008006" key="5">
    <source>
        <dbReference type="Google" id="ProtNLM"/>
    </source>
</evidence>
<evidence type="ECO:0000313" key="3">
    <source>
        <dbReference type="EMBL" id="MBA8889791.1"/>
    </source>
</evidence>
<feature type="region of interest" description="Disordered" evidence="1">
    <location>
        <begin position="492"/>
        <end position="515"/>
    </location>
</feature>
<feature type="signal peptide" evidence="2">
    <location>
        <begin position="1"/>
        <end position="22"/>
    </location>
</feature>